<evidence type="ECO:0000313" key="2">
    <source>
        <dbReference type="EMBL" id="OJD15113.1"/>
    </source>
</evidence>
<name>A0A1J9PF48_9EURO</name>
<keyword evidence="3" id="KW-1185">Reference proteome</keyword>
<sequence length="83" mass="9129">MVKPEAMKWRSNEKGKEGKMKFNPHGKLTAGQGGLNGVGCPGGNVRWETGDEGRVEEGDWSGERLGDGLERKFPTILDIEKDE</sequence>
<feature type="compositionally biased region" description="Gly residues" evidence="1">
    <location>
        <begin position="31"/>
        <end position="42"/>
    </location>
</feature>
<proteinExistence type="predicted"/>
<gene>
    <name evidence="2" type="ORF">AJ78_04598</name>
</gene>
<organism evidence="2 3">
    <name type="scientific">Emergomyces pasteurianus Ep9510</name>
    <dbReference type="NCBI Taxonomy" id="1447872"/>
    <lineage>
        <taxon>Eukaryota</taxon>
        <taxon>Fungi</taxon>
        <taxon>Dikarya</taxon>
        <taxon>Ascomycota</taxon>
        <taxon>Pezizomycotina</taxon>
        <taxon>Eurotiomycetes</taxon>
        <taxon>Eurotiomycetidae</taxon>
        <taxon>Onygenales</taxon>
        <taxon>Ajellomycetaceae</taxon>
        <taxon>Emergomyces</taxon>
    </lineage>
</organism>
<dbReference type="Proteomes" id="UP000182235">
    <property type="component" value="Unassembled WGS sequence"/>
</dbReference>
<dbReference type="AlphaFoldDB" id="A0A1J9PF48"/>
<evidence type="ECO:0000313" key="3">
    <source>
        <dbReference type="Proteomes" id="UP000182235"/>
    </source>
</evidence>
<protein>
    <submittedName>
        <fullName evidence="2">Uncharacterized protein</fullName>
    </submittedName>
</protein>
<dbReference type="EMBL" id="LGRN01000175">
    <property type="protein sequence ID" value="OJD15113.1"/>
    <property type="molecule type" value="Genomic_DNA"/>
</dbReference>
<reference evidence="2 3" key="1">
    <citation type="submission" date="2015-07" db="EMBL/GenBank/DDBJ databases">
        <title>Emmonsia species relationships and genome sequence.</title>
        <authorList>
            <consortium name="The Broad Institute Genomics Platform"/>
            <person name="Cuomo C.A."/>
            <person name="Munoz J.F."/>
            <person name="Imamovic A."/>
            <person name="Priest M.E."/>
            <person name="Young S."/>
            <person name="Clay O.K."/>
            <person name="McEwen J.G."/>
        </authorList>
    </citation>
    <scope>NUCLEOTIDE SEQUENCE [LARGE SCALE GENOMIC DNA]</scope>
    <source>
        <strain evidence="2 3">UAMH 9510</strain>
    </source>
</reference>
<accession>A0A1J9PF48</accession>
<feature type="compositionally biased region" description="Basic and acidic residues" evidence="1">
    <location>
        <begin position="1"/>
        <end position="20"/>
    </location>
</feature>
<evidence type="ECO:0000256" key="1">
    <source>
        <dbReference type="SAM" id="MobiDB-lite"/>
    </source>
</evidence>
<dbReference type="VEuPathDB" id="FungiDB:AJ78_04598"/>
<feature type="region of interest" description="Disordered" evidence="1">
    <location>
        <begin position="1"/>
        <end position="67"/>
    </location>
</feature>
<feature type="compositionally biased region" description="Basic and acidic residues" evidence="1">
    <location>
        <begin position="48"/>
        <end position="67"/>
    </location>
</feature>
<comment type="caution">
    <text evidence="2">The sequence shown here is derived from an EMBL/GenBank/DDBJ whole genome shotgun (WGS) entry which is preliminary data.</text>
</comment>